<protein>
    <submittedName>
        <fullName evidence="1">Sigma factor</fullName>
    </submittedName>
</protein>
<proteinExistence type="predicted"/>
<dbReference type="EMBL" id="JAPRFR010000001">
    <property type="protein sequence ID" value="MCZ0725457.1"/>
    <property type="molecule type" value="Genomic_DNA"/>
</dbReference>
<dbReference type="GO" id="GO:0003700">
    <property type="term" value="F:DNA-binding transcription factor activity"/>
    <property type="evidence" value="ECO:0007669"/>
    <property type="project" value="InterPro"/>
</dbReference>
<evidence type="ECO:0000313" key="1">
    <source>
        <dbReference type="EMBL" id="MCZ0725457.1"/>
    </source>
</evidence>
<dbReference type="InterPro" id="IPR013325">
    <property type="entry name" value="RNA_pol_sigma_r2"/>
</dbReference>
<gene>
    <name evidence="1" type="ORF">OW157_02605</name>
</gene>
<name>A0A9X3JEH9_9LACT</name>
<keyword evidence="2" id="KW-1185">Reference proteome</keyword>
<dbReference type="GO" id="GO:0006352">
    <property type="term" value="P:DNA-templated transcription initiation"/>
    <property type="evidence" value="ECO:0007669"/>
    <property type="project" value="InterPro"/>
</dbReference>
<evidence type="ECO:0000313" key="2">
    <source>
        <dbReference type="Proteomes" id="UP001146670"/>
    </source>
</evidence>
<accession>A0A9X3JEH9</accession>
<sequence length="183" mass="22067">MFQAEDYPRLLDQYQAMLHRILWDLHIYPYDDYYDDCYQQSQINLYRCAQDFDGDALSDEDNYRFTAYAMNLIRWRLLDFLRQHSRRKQREEVVDQVFDVLTYDAVAESGLMSRVFMAKAKKILSDQDYAFLMDVILHRGDSHYFTDKYQVTRQAIHGRKRRLAKKLAALKPLLWKGDRNENN</sequence>
<dbReference type="SUPFAM" id="SSF88946">
    <property type="entry name" value="Sigma2 domain of RNA polymerase sigma factors"/>
    <property type="match status" value="1"/>
</dbReference>
<dbReference type="RefSeq" id="WP_268751773.1">
    <property type="nucleotide sequence ID" value="NZ_JAPRFQ010000001.1"/>
</dbReference>
<reference evidence="1" key="1">
    <citation type="submission" date="2022-12" db="EMBL/GenBank/DDBJ databases">
        <title>Description and comparative metabolic analysis of Aerococcus sp. nov., isolated from the feces of a pig.</title>
        <authorList>
            <person name="Chang Y.-H."/>
        </authorList>
    </citation>
    <scope>NUCLEOTIDE SEQUENCE</scope>
    <source>
        <strain evidence="1">YH-aer222</strain>
    </source>
</reference>
<organism evidence="1 2">
    <name type="scientific">Aerococcus kribbianus</name>
    <dbReference type="NCBI Taxonomy" id="2999064"/>
    <lineage>
        <taxon>Bacteria</taxon>
        <taxon>Bacillati</taxon>
        <taxon>Bacillota</taxon>
        <taxon>Bacilli</taxon>
        <taxon>Lactobacillales</taxon>
        <taxon>Aerococcaceae</taxon>
        <taxon>Aerococcus</taxon>
    </lineage>
</organism>
<comment type="caution">
    <text evidence="1">The sequence shown here is derived from an EMBL/GenBank/DDBJ whole genome shotgun (WGS) entry which is preliminary data.</text>
</comment>
<dbReference type="AlphaFoldDB" id="A0A9X3JEH9"/>
<dbReference type="Proteomes" id="UP001146670">
    <property type="component" value="Unassembled WGS sequence"/>
</dbReference>
<dbReference type="Gene3D" id="1.10.1740.10">
    <property type="match status" value="1"/>
</dbReference>